<organism evidence="11 12">
    <name type="scientific">Sphaeramia orbicularis</name>
    <name type="common">orbiculate cardinalfish</name>
    <dbReference type="NCBI Taxonomy" id="375764"/>
    <lineage>
        <taxon>Eukaryota</taxon>
        <taxon>Metazoa</taxon>
        <taxon>Chordata</taxon>
        <taxon>Craniata</taxon>
        <taxon>Vertebrata</taxon>
        <taxon>Euteleostomi</taxon>
        <taxon>Actinopterygii</taxon>
        <taxon>Neopterygii</taxon>
        <taxon>Teleostei</taxon>
        <taxon>Neoteleostei</taxon>
        <taxon>Acanthomorphata</taxon>
        <taxon>Gobiaria</taxon>
        <taxon>Kurtiformes</taxon>
        <taxon>Apogonoidei</taxon>
        <taxon>Apogonidae</taxon>
        <taxon>Apogoninae</taxon>
        <taxon>Sphaeramia</taxon>
    </lineage>
</organism>
<evidence type="ECO:0000256" key="6">
    <source>
        <dbReference type="ARBA" id="ARBA00022869"/>
    </source>
</evidence>
<keyword evidence="3" id="KW-0964">Secreted</keyword>
<reference evidence="11" key="2">
    <citation type="submission" date="2025-08" db="UniProtKB">
        <authorList>
            <consortium name="Ensembl"/>
        </authorList>
    </citation>
    <scope>IDENTIFICATION</scope>
</reference>
<dbReference type="InterPro" id="IPR016187">
    <property type="entry name" value="CTDL_fold"/>
</dbReference>
<evidence type="ECO:0000256" key="4">
    <source>
        <dbReference type="ARBA" id="ARBA00022530"/>
    </source>
</evidence>
<protein>
    <recommendedName>
        <fullName evidence="10">Collagen IV NC1 domain-containing protein</fullName>
    </recommendedName>
</protein>
<keyword evidence="7" id="KW-0176">Collagen</keyword>
<dbReference type="InterPro" id="IPR036954">
    <property type="entry name" value="Collagen_IV_NC_sf"/>
</dbReference>
<dbReference type="GO" id="GO:0005581">
    <property type="term" value="C:collagen trimer"/>
    <property type="evidence" value="ECO:0007669"/>
    <property type="project" value="UniProtKB-KW"/>
</dbReference>
<evidence type="ECO:0000259" key="10">
    <source>
        <dbReference type="PROSITE" id="PS51403"/>
    </source>
</evidence>
<dbReference type="GO" id="GO:0005201">
    <property type="term" value="F:extracellular matrix structural constituent"/>
    <property type="evidence" value="ECO:0007669"/>
    <property type="project" value="InterPro"/>
</dbReference>
<evidence type="ECO:0000256" key="7">
    <source>
        <dbReference type="ARBA" id="ARBA00023119"/>
    </source>
</evidence>
<dbReference type="AlphaFoldDB" id="A0A673ABL3"/>
<dbReference type="Gene3D" id="2.170.240.10">
    <property type="entry name" value="Collagen IV, non-collagenous"/>
    <property type="match status" value="1"/>
</dbReference>
<dbReference type="Ensembl" id="ENSSORT00005027357.1">
    <property type="protein sequence ID" value="ENSSORP00005026579.1"/>
    <property type="gene ID" value="ENSSORG00005012726.1"/>
</dbReference>
<evidence type="ECO:0000256" key="5">
    <source>
        <dbReference type="ARBA" id="ARBA00022737"/>
    </source>
</evidence>
<feature type="compositionally biased region" description="Pro residues" evidence="9">
    <location>
        <begin position="155"/>
        <end position="170"/>
    </location>
</feature>
<evidence type="ECO:0000256" key="8">
    <source>
        <dbReference type="ARBA" id="ARBA00023157"/>
    </source>
</evidence>
<dbReference type="InterPro" id="IPR050149">
    <property type="entry name" value="Collagen_superfamily"/>
</dbReference>
<feature type="compositionally biased region" description="Pro residues" evidence="9">
    <location>
        <begin position="89"/>
        <end position="99"/>
    </location>
</feature>
<feature type="compositionally biased region" description="Gly residues" evidence="9">
    <location>
        <begin position="14"/>
        <end position="23"/>
    </location>
</feature>
<keyword evidence="12" id="KW-1185">Reference proteome</keyword>
<dbReference type="GO" id="GO:0005604">
    <property type="term" value="C:basement membrane"/>
    <property type="evidence" value="ECO:0007669"/>
    <property type="project" value="UniProtKB-SubCell"/>
</dbReference>
<evidence type="ECO:0000256" key="2">
    <source>
        <dbReference type="ARBA" id="ARBA00004302"/>
    </source>
</evidence>
<accession>A0A673ABL3</accession>
<reference evidence="11" key="3">
    <citation type="submission" date="2025-09" db="UniProtKB">
        <authorList>
            <consortium name="Ensembl"/>
        </authorList>
    </citation>
    <scope>IDENTIFICATION</scope>
</reference>
<keyword evidence="6" id="KW-0084">Basement membrane</keyword>
<sequence length="402" mass="40986">VGPPGSPGIPGPKGLDGGPGAPGLTGAPGRPGEPGRSGAPGLPGDKGQAGRDGIPGPAGVKGEPGLPGFGGPGPSGLPGLPGSKGDPGLPGPPGSPGFPGPKGEAGFPGNPGAPGNSGPPGPPGVPLQGPKGLQGPPGPPGRAGRGLRSCQRGYPGPPGSDGPQGIPGPPGSVAASHGFLITRHSQTQEVPACPDRSNLIYDGYSLLYVQGNERAHGQDLGSAGSCLRRFSTMPFMFCNINNVCNFASRNDYSYWLSTPEPMPMSMAPITGEGIKPYISRCAVCEVPAMVIAVHSQTIQIPSCPVNWDPLWIGYSFMMHTSAGAEGSGQALASPGSCLEEFRSAPFIECHGRGTCNYYGNSYSFWLAIVEQSEMFRKPQSETFKAGNLQARVSRCVVCMKRT</sequence>
<keyword evidence="5" id="KW-0677">Repeat</keyword>
<feature type="compositionally biased region" description="Low complexity" evidence="9">
    <location>
        <begin position="77"/>
        <end position="87"/>
    </location>
</feature>
<keyword evidence="8" id="KW-1015">Disulfide bond</keyword>
<comment type="function">
    <text evidence="1">Type IV collagen is the major structural component of glomerular basement membranes (GBM), forming a 'chicken-wire' meshwork together with laminins, proteoglycans and entactin/nidogen.</text>
</comment>
<dbReference type="Pfam" id="PF01391">
    <property type="entry name" value="Collagen"/>
    <property type="match status" value="1"/>
</dbReference>
<dbReference type="PANTHER" id="PTHR24023:SF1082">
    <property type="entry name" value="COLLAGEN TRIPLE HELIX REPEAT"/>
    <property type="match status" value="1"/>
</dbReference>
<feature type="region of interest" description="Disordered" evidence="9">
    <location>
        <begin position="1"/>
        <end position="176"/>
    </location>
</feature>
<dbReference type="InterPro" id="IPR001442">
    <property type="entry name" value="Collagen_IV_NC"/>
</dbReference>
<name>A0A673ABL3_9TELE</name>
<dbReference type="Proteomes" id="UP000472271">
    <property type="component" value="Chromosome 18"/>
</dbReference>
<reference evidence="11" key="1">
    <citation type="submission" date="2019-06" db="EMBL/GenBank/DDBJ databases">
        <authorList>
            <consortium name="Wellcome Sanger Institute Data Sharing"/>
        </authorList>
    </citation>
    <scope>NUCLEOTIDE SEQUENCE [LARGE SCALE GENOMIC DNA]</scope>
</reference>
<evidence type="ECO:0000256" key="1">
    <source>
        <dbReference type="ARBA" id="ARBA00003696"/>
    </source>
</evidence>
<dbReference type="SMART" id="SM00111">
    <property type="entry name" value="C4"/>
    <property type="match status" value="2"/>
</dbReference>
<proteinExistence type="predicted"/>
<dbReference type="SUPFAM" id="SSF56436">
    <property type="entry name" value="C-type lectin-like"/>
    <property type="match status" value="2"/>
</dbReference>
<dbReference type="PROSITE" id="PS51403">
    <property type="entry name" value="NC1_IV"/>
    <property type="match status" value="1"/>
</dbReference>
<dbReference type="InParanoid" id="A0A673ABL3"/>
<dbReference type="Pfam" id="PF01413">
    <property type="entry name" value="C4"/>
    <property type="match status" value="2"/>
</dbReference>
<dbReference type="InterPro" id="IPR008160">
    <property type="entry name" value="Collagen"/>
</dbReference>
<feature type="compositionally biased region" description="Gly residues" evidence="9">
    <location>
        <begin position="65"/>
        <end position="76"/>
    </location>
</feature>
<feature type="domain" description="Collagen IV NC1" evidence="10">
    <location>
        <begin position="178"/>
        <end position="402"/>
    </location>
</feature>
<dbReference type="PANTHER" id="PTHR24023">
    <property type="entry name" value="COLLAGEN ALPHA"/>
    <property type="match status" value="1"/>
</dbReference>
<dbReference type="FunFam" id="2.170.240.10:FF:000001">
    <property type="entry name" value="Collagen IV alpha 1 chain"/>
    <property type="match status" value="1"/>
</dbReference>
<evidence type="ECO:0000313" key="11">
    <source>
        <dbReference type="Ensembl" id="ENSSORP00005026579.1"/>
    </source>
</evidence>
<evidence type="ECO:0000256" key="3">
    <source>
        <dbReference type="ARBA" id="ARBA00022525"/>
    </source>
</evidence>
<dbReference type="GO" id="GO:0005615">
    <property type="term" value="C:extracellular space"/>
    <property type="evidence" value="ECO:0007669"/>
    <property type="project" value="TreeGrafter"/>
</dbReference>
<feature type="compositionally biased region" description="Pro residues" evidence="9">
    <location>
        <begin position="1"/>
        <end position="10"/>
    </location>
</feature>
<keyword evidence="4" id="KW-0272">Extracellular matrix</keyword>
<comment type="subcellular location">
    <subcellularLocation>
        <location evidence="2">Secreted</location>
        <location evidence="2">Extracellular space</location>
        <location evidence="2">Extracellular matrix</location>
        <location evidence="2">Basement membrane</location>
    </subcellularLocation>
</comment>
<evidence type="ECO:0000313" key="12">
    <source>
        <dbReference type="Proteomes" id="UP000472271"/>
    </source>
</evidence>
<evidence type="ECO:0000256" key="9">
    <source>
        <dbReference type="SAM" id="MobiDB-lite"/>
    </source>
</evidence>